<feature type="transmembrane region" description="Helical" evidence="1">
    <location>
        <begin position="44"/>
        <end position="62"/>
    </location>
</feature>
<evidence type="ECO:0000313" key="2">
    <source>
        <dbReference type="EMBL" id="MET9848671.1"/>
    </source>
</evidence>
<keyword evidence="1" id="KW-0472">Membrane</keyword>
<feature type="transmembrane region" description="Helical" evidence="1">
    <location>
        <begin position="21"/>
        <end position="38"/>
    </location>
</feature>
<keyword evidence="3" id="KW-1185">Reference proteome</keyword>
<evidence type="ECO:0000313" key="3">
    <source>
        <dbReference type="Proteomes" id="UP001550210"/>
    </source>
</evidence>
<protein>
    <submittedName>
        <fullName evidence="2">Uncharacterized protein</fullName>
    </submittedName>
</protein>
<organism evidence="2 3">
    <name type="scientific">Streptomyces ossamyceticus</name>
    <dbReference type="NCBI Taxonomy" id="249581"/>
    <lineage>
        <taxon>Bacteria</taxon>
        <taxon>Bacillati</taxon>
        <taxon>Actinomycetota</taxon>
        <taxon>Actinomycetes</taxon>
        <taxon>Kitasatosporales</taxon>
        <taxon>Streptomycetaceae</taxon>
        <taxon>Streptomyces</taxon>
    </lineage>
</organism>
<gene>
    <name evidence="2" type="ORF">ABZZ21_29850</name>
</gene>
<evidence type="ECO:0000256" key="1">
    <source>
        <dbReference type="SAM" id="Phobius"/>
    </source>
</evidence>
<keyword evidence="1" id="KW-1133">Transmembrane helix</keyword>
<name>A0ABV2V4B8_9ACTN</name>
<sequence>MLRFGTHHSGEALVKKNGMTAGLPLVIGSVIAAGSIVQENYGGAVFAVVACGAISLVLRIRANPHEGR</sequence>
<dbReference type="Proteomes" id="UP001550210">
    <property type="component" value="Unassembled WGS sequence"/>
</dbReference>
<keyword evidence="1" id="KW-0812">Transmembrane</keyword>
<dbReference type="RefSeq" id="WP_355400746.1">
    <property type="nucleotide sequence ID" value="NZ_JBEXPZ010000043.1"/>
</dbReference>
<dbReference type="EMBL" id="JBEXPZ010000043">
    <property type="protein sequence ID" value="MET9848671.1"/>
    <property type="molecule type" value="Genomic_DNA"/>
</dbReference>
<accession>A0ABV2V4B8</accession>
<reference evidence="2 3" key="1">
    <citation type="submission" date="2024-06" db="EMBL/GenBank/DDBJ databases">
        <title>The Natural Products Discovery Center: Release of the First 8490 Sequenced Strains for Exploring Actinobacteria Biosynthetic Diversity.</title>
        <authorList>
            <person name="Kalkreuter E."/>
            <person name="Kautsar S.A."/>
            <person name="Yang D."/>
            <person name="Bader C.D."/>
            <person name="Teijaro C.N."/>
            <person name="Fluegel L."/>
            <person name="Davis C.M."/>
            <person name="Simpson J.R."/>
            <person name="Lauterbach L."/>
            <person name="Steele A.D."/>
            <person name="Gui C."/>
            <person name="Meng S."/>
            <person name="Li G."/>
            <person name="Viehrig K."/>
            <person name="Ye F."/>
            <person name="Su P."/>
            <person name="Kiefer A.F."/>
            <person name="Nichols A."/>
            <person name="Cepeda A.J."/>
            <person name="Yan W."/>
            <person name="Fan B."/>
            <person name="Jiang Y."/>
            <person name="Adhikari A."/>
            <person name="Zheng C.-J."/>
            <person name="Schuster L."/>
            <person name="Cowan T.M."/>
            <person name="Smanski M.J."/>
            <person name="Chevrette M.G."/>
            <person name="De Carvalho L.P.S."/>
            <person name="Shen B."/>
        </authorList>
    </citation>
    <scope>NUCLEOTIDE SEQUENCE [LARGE SCALE GENOMIC DNA]</scope>
    <source>
        <strain evidence="2 3">NPDC006434</strain>
    </source>
</reference>
<comment type="caution">
    <text evidence="2">The sequence shown here is derived from an EMBL/GenBank/DDBJ whole genome shotgun (WGS) entry which is preliminary data.</text>
</comment>
<proteinExistence type="predicted"/>